<dbReference type="AlphaFoldDB" id="A0AAW6XHM2"/>
<comment type="caution">
    <text evidence="1">The sequence shown here is derived from an EMBL/GenBank/DDBJ whole genome shotgun (WGS) entry which is preliminary data.</text>
</comment>
<dbReference type="Proteomes" id="UP001230300">
    <property type="component" value="Unassembled WGS sequence"/>
</dbReference>
<evidence type="ECO:0000313" key="1">
    <source>
        <dbReference type="EMBL" id="MDK6503109.1"/>
    </source>
</evidence>
<sequence length="46" mass="5371">MNLNAQAQTFSPADYQEYLVEWDDVLTSLRDCSNEFAKENLQMIVE</sequence>
<proteinExistence type="predicted"/>
<dbReference type="RefSeq" id="WP_007127119.1">
    <property type="nucleotide sequence ID" value="NZ_AP025163.1"/>
</dbReference>
<name>A0AAW6XHM2_9LACO</name>
<reference evidence="1" key="1">
    <citation type="submission" date="2023-05" db="EMBL/GenBank/DDBJ databases">
        <title>Cataloging the Phylogenetic Diversity of Human Bladder Bacteria.</title>
        <authorList>
            <person name="Du J."/>
        </authorList>
    </citation>
    <scope>NUCLEOTIDE SEQUENCE</scope>
    <source>
        <strain evidence="1">UMB9226</strain>
    </source>
</reference>
<organism evidence="1 2">
    <name type="scientific">Lactobacillus crispatus</name>
    <dbReference type="NCBI Taxonomy" id="47770"/>
    <lineage>
        <taxon>Bacteria</taxon>
        <taxon>Bacillati</taxon>
        <taxon>Bacillota</taxon>
        <taxon>Bacilli</taxon>
        <taxon>Lactobacillales</taxon>
        <taxon>Lactobacillaceae</taxon>
        <taxon>Lactobacillus</taxon>
    </lineage>
</organism>
<gene>
    <name evidence="1" type="ORF">QP235_07855</name>
</gene>
<dbReference type="EMBL" id="JASOGN010000031">
    <property type="protein sequence ID" value="MDK6503109.1"/>
    <property type="molecule type" value="Genomic_DNA"/>
</dbReference>
<protein>
    <submittedName>
        <fullName evidence="1">Uncharacterized protein</fullName>
    </submittedName>
</protein>
<accession>A0AAW6XHM2</accession>
<evidence type="ECO:0000313" key="2">
    <source>
        <dbReference type="Proteomes" id="UP001230300"/>
    </source>
</evidence>